<feature type="region of interest" description="Disordered" evidence="5">
    <location>
        <begin position="187"/>
        <end position="206"/>
    </location>
</feature>
<keyword evidence="8" id="KW-1185">Reference proteome</keyword>
<evidence type="ECO:0000256" key="6">
    <source>
        <dbReference type="SAM" id="Phobius"/>
    </source>
</evidence>
<proteinExistence type="predicted"/>
<keyword evidence="4 6" id="KW-0472">Membrane</keyword>
<evidence type="ECO:0000256" key="2">
    <source>
        <dbReference type="ARBA" id="ARBA00022692"/>
    </source>
</evidence>
<dbReference type="EMBL" id="LNIX01000011">
    <property type="protein sequence ID" value="OXA48544.1"/>
    <property type="molecule type" value="Genomic_DNA"/>
</dbReference>
<dbReference type="OMA" id="FCLINCA"/>
<evidence type="ECO:0000313" key="7">
    <source>
        <dbReference type="EMBL" id="OXA48544.1"/>
    </source>
</evidence>
<dbReference type="GO" id="GO:0016020">
    <property type="term" value="C:membrane"/>
    <property type="evidence" value="ECO:0007669"/>
    <property type="project" value="UniProtKB-SubCell"/>
</dbReference>
<feature type="compositionally biased region" description="Gly residues" evidence="5">
    <location>
        <begin position="24"/>
        <end position="33"/>
    </location>
</feature>
<comment type="caution">
    <text evidence="7">The sequence shown here is derived from an EMBL/GenBank/DDBJ whole genome shotgun (WGS) entry which is preliminary data.</text>
</comment>
<evidence type="ECO:0000256" key="1">
    <source>
        <dbReference type="ARBA" id="ARBA00004141"/>
    </source>
</evidence>
<keyword evidence="3 6" id="KW-1133">Transmembrane helix</keyword>
<dbReference type="PANTHER" id="PTHR21676:SF1">
    <property type="entry name" value="PROTEIN STUM HOMOLOG"/>
    <property type="match status" value="1"/>
</dbReference>
<comment type="subcellular location">
    <subcellularLocation>
        <location evidence="1">Membrane</location>
        <topology evidence="1">Multi-pass membrane protein</topology>
    </subcellularLocation>
</comment>
<evidence type="ECO:0000256" key="3">
    <source>
        <dbReference type="ARBA" id="ARBA00022989"/>
    </source>
</evidence>
<keyword evidence="2 6" id="KW-0812">Transmembrane</keyword>
<feature type="transmembrane region" description="Helical" evidence="6">
    <location>
        <begin position="146"/>
        <end position="171"/>
    </location>
</feature>
<dbReference type="Proteomes" id="UP000198287">
    <property type="component" value="Unassembled WGS sequence"/>
</dbReference>
<gene>
    <name evidence="7" type="ORF">Fcan01_16194</name>
</gene>
<dbReference type="OrthoDB" id="361532at2759"/>
<protein>
    <submittedName>
        <fullName evidence="7">Protein stum</fullName>
    </submittedName>
</protein>
<organism evidence="7 8">
    <name type="scientific">Folsomia candida</name>
    <name type="common">Springtail</name>
    <dbReference type="NCBI Taxonomy" id="158441"/>
    <lineage>
        <taxon>Eukaryota</taxon>
        <taxon>Metazoa</taxon>
        <taxon>Ecdysozoa</taxon>
        <taxon>Arthropoda</taxon>
        <taxon>Hexapoda</taxon>
        <taxon>Collembola</taxon>
        <taxon>Entomobryomorpha</taxon>
        <taxon>Isotomoidea</taxon>
        <taxon>Isotomidae</taxon>
        <taxon>Proisotominae</taxon>
        <taxon>Folsomia</taxon>
    </lineage>
</organism>
<sequence>MIIMEGEQRGRTSRGQTPDRLDAKGGGGGGGGSNSRRGSHLLVAAGIGYEQRRRLSQQNAEAHGKVFQQGNQVYIEDKDGNVTRLEVVEVHEKMGLLRKAVPTLPVFFAIIFCLLNTILPGTGTILGALSLFCCGKCHHDTVTRGVKYGFVAAILQIVTAVFIVGWIYSIYYGVTMVQDSLLKGAGAERQDEVSEDVEKNKNSQDH</sequence>
<evidence type="ECO:0000313" key="8">
    <source>
        <dbReference type="Proteomes" id="UP000198287"/>
    </source>
</evidence>
<reference evidence="7 8" key="1">
    <citation type="submission" date="2015-12" db="EMBL/GenBank/DDBJ databases">
        <title>The genome of Folsomia candida.</title>
        <authorList>
            <person name="Faddeeva A."/>
            <person name="Derks M.F."/>
            <person name="Anvar Y."/>
            <person name="Smit S."/>
            <person name="Van Straalen N."/>
            <person name="Roelofs D."/>
        </authorList>
    </citation>
    <scope>NUCLEOTIDE SEQUENCE [LARGE SCALE GENOMIC DNA]</scope>
    <source>
        <strain evidence="7 8">VU population</strain>
        <tissue evidence="7">Whole body</tissue>
    </source>
</reference>
<evidence type="ECO:0000256" key="4">
    <source>
        <dbReference type="ARBA" id="ARBA00023136"/>
    </source>
</evidence>
<accession>A0A226DUR2</accession>
<dbReference type="PANTHER" id="PTHR21676">
    <property type="entry name" value="PROTEIN STUM"/>
    <property type="match status" value="1"/>
</dbReference>
<feature type="region of interest" description="Disordered" evidence="5">
    <location>
        <begin position="1"/>
        <end position="38"/>
    </location>
</feature>
<dbReference type="InterPro" id="IPR026673">
    <property type="entry name" value="SPEC3/Stum"/>
</dbReference>
<name>A0A226DUR2_FOLCA</name>
<evidence type="ECO:0000256" key="5">
    <source>
        <dbReference type="SAM" id="MobiDB-lite"/>
    </source>
</evidence>
<feature type="compositionally biased region" description="Basic and acidic residues" evidence="5">
    <location>
        <begin position="1"/>
        <end position="10"/>
    </location>
</feature>
<dbReference type="Pfam" id="PF15795">
    <property type="entry name" value="Spec3"/>
    <property type="match status" value="1"/>
</dbReference>
<feature type="transmembrane region" description="Helical" evidence="6">
    <location>
        <begin position="106"/>
        <end position="134"/>
    </location>
</feature>
<dbReference type="AlphaFoldDB" id="A0A226DUR2"/>